<evidence type="ECO:0000313" key="2">
    <source>
        <dbReference type="Proteomes" id="UP000688137"/>
    </source>
</evidence>
<sequence>MSIKIRLKQKTSIKIQINELQVKLQGQVFIIFVDDFGSISVQFFKKIVFQMGFDFVFEINLVLERMSQNRLESF</sequence>
<dbReference type="EMBL" id="CAJJDM010000059">
    <property type="protein sequence ID" value="CAD8077740.1"/>
    <property type="molecule type" value="Genomic_DNA"/>
</dbReference>
<organism evidence="1 2">
    <name type="scientific">Paramecium primaurelia</name>
    <dbReference type="NCBI Taxonomy" id="5886"/>
    <lineage>
        <taxon>Eukaryota</taxon>
        <taxon>Sar</taxon>
        <taxon>Alveolata</taxon>
        <taxon>Ciliophora</taxon>
        <taxon>Intramacronucleata</taxon>
        <taxon>Oligohymenophorea</taxon>
        <taxon>Peniculida</taxon>
        <taxon>Parameciidae</taxon>
        <taxon>Paramecium</taxon>
    </lineage>
</organism>
<comment type="caution">
    <text evidence="1">The sequence shown here is derived from an EMBL/GenBank/DDBJ whole genome shotgun (WGS) entry which is preliminary data.</text>
</comment>
<dbReference type="Proteomes" id="UP000688137">
    <property type="component" value="Unassembled WGS sequence"/>
</dbReference>
<accession>A0A8S1MBH8</accession>
<evidence type="ECO:0000313" key="1">
    <source>
        <dbReference type="EMBL" id="CAD8077740.1"/>
    </source>
</evidence>
<keyword evidence="2" id="KW-1185">Reference proteome</keyword>
<name>A0A8S1MBH8_PARPR</name>
<dbReference type="AlphaFoldDB" id="A0A8S1MBH8"/>
<protein>
    <submittedName>
        <fullName evidence="1">Uncharacterized protein</fullName>
    </submittedName>
</protein>
<reference evidence="1" key="1">
    <citation type="submission" date="2021-01" db="EMBL/GenBank/DDBJ databases">
        <authorList>
            <consortium name="Genoscope - CEA"/>
            <person name="William W."/>
        </authorList>
    </citation>
    <scope>NUCLEOTIDE SEQUENCE</scope>
</reference>
<proteinExistence type="predicted"/>
<gene>
    <name evidence="1" type="ORF">PPRIM_AZ9-3.1.T0580264</name>
</gene>